<keyword evidence="1" id="KW-0732">Signal</keyword>
<gene>
    <name evidence="2" type="ORF">HA050_20890</name>
</gene>
<organism evidence="2 3">
    <name type="scientific">Iodobacter violaceini</name>
    <dbReference type="NCBI Taxonomy" id="3044271"/>
    <lineage>
        <taxon>Bacteria</taxon>
        <taxon>Pseudomonadati</taxon>
        <taxon>Pseudomonadota</taxon>
        <taxon>Betaproteobacteria</taxon>
        <taxon>Neisseriales</taxon>
        <taxon>Chitinibacteraceae</taxon>
        <taxon>Iodobacter</taxon>
    </lineage>
</organism>
<comment type="caution">
    <text evidence="2">The sequence shown here is derived from an EMBL/GenBank/DDBJ whole genome shotgun (WGS) entry which is preliminary data.</text>
</comment>
<protein>
    <recommendedName>
        <fullName evidence="4">Lipoprotein</fullName>
    </recommendedName>
</protein>
<accession>A0ABX0L2Y5</accession>
<dbReference type="Proteomes" id="UP000712570">
    <property type="component" value="Unassembled WGS sequence"/>
</dbReference>
<evidence type="ECO:0000256" key="1">
    <source>
        <dbReference type="SAM" id="SignalP"/>
    </source>
</evidence>
<dbReference type="PROSITE" id="PS51257">
    <property type="entry name" value="PROKAR_LIPOPROTEIN"/>
    <property type="match status" value="1"/>
</dbReference>
<proteinExistence type="predicted"/>
<dbReference type="EMBL" id="JAAOLX010000017">
    <property type="protein sequence ID" value="NHQ88559.1"/>
    <property type="molecule type" value="Genomic_DNA"/>
</dbReference>
<feature type="chain" id="PRO_5045499965" description="Lipoprotein" evidence="1">
    <location>
        <begin position="23"/>
        <end position="268"/>
    </location>
</feature>
<keyword evidence="3" id="KW-1185">Reference proteome</keyword>
<name>A0ABX0L2Y5_9NEIS</name>
<evidence type="ECO:0000313" key="3">
    <source>
        <dbReference type="Proteomes" id="UP000712570"/>
    </source>
</evidence>
<evidence type="ECO:0008006" key="4">
    <source>
        <dbReference type="Google" id="ProtNLM"/>
    </source>
</evidence>
<reference evidence="2 3" key="1">
    <citation type="submission" date="2020-03" db="EMBL/GenBank/DDBJ databases">
        <title>Draft genome sequence of environmentally isolated violet-colored cultures.</title>
        <authorList>
            <person name="Wilson H.S."/>
        </authorList>
    </citation>
    <scope>NUCLEOTIDE SEQUENCE [LARGE SCALE GENOMIC DNA]</scope>
    <source>
        <strain evidence="2 3">HSC-16F04</strain>
    </source>
</reference>
<feature type="signal peptide" evidence="1">
    <location>
        <begin position="1"/>
        <end position="22"/>
    </location>
</feature>
<evidence type="ECO:0000313" key="2">
    <source>
        <dbReference type="EMBL" id="NHQ88559.1"/>
    </source>
</evidence>
<dbReference type="RefSeq" id="WP_166830338.1">
    <property type="nucleotide sequence ID" value="NZ_JAAOLX010000017.1"/>
</dbReference>
<sequence length="268" mass="29345">MRPISISTAAVAVCAVLLSACGGGGIFDDSTTPAPDPWNGPKNYLSYKPETGSNAIPVTVKSTNGEVFLDGQKRHFQSKQGSLGFIFTAGRPWNLDGDNFTGGSEQISGNRIDFLLYADQKSRANIGNGAKGIANPAMDFISLCSPDQQYFLINAAANRQYDSSLFADKSFLSKRYERGSCSEEGSRRAMVFDASGGASIKNGNKIEEIFSVTELNKLAMGQSLPTLDNTGFRNMQFYQLRDVNGIRYVIQELVSYPNSTKNYIRIWY</sequence>